<dbReference type="InterPro" id="IPR032783">
    <property type="entry name" value="AraC_lig"/>
</dbReference>
<dbReference type="InterPro" id="IPR018060">
    <property type="entry name" value="HTH_AraC"/>
</dbReference>
<dbReference type="GO" id="GO:0043565">
    <property type="term" value="F:sequence-specific DNA binding"/>
    <property type="evidence" value="ECO:0007669"/>
    <property type="project" value="InterPro"/>
</dbReference>
<dbReference type="AlphaFoldDB" id="A0A1I7DE61"/>
<keyword evidence="2" id="KW-0238">DNA-binding</keyword>
<dbReference type="Proteomes" id="UP000183371">
    <property type="component" value="Unassembled WGS sequence"/>
</dbReference>
<dbReference type="SMART" id="SM00342">
    <property type="entry name" value="HTH_ARAC"/>
    <property type="match status" value="1"/>
</dbReference>
<protein>
    <submittedName>
        <fullName evidence="5">Transcriptional regulator, AraC family</fullName>
    </submittedName>
</protein>
<keyword evidence="1" id="KW-0805">Transcription regulation</keyword>
<dbReference type="RefSeq" id="WP_083417330.1">
    <property type="nucleotide sequence ID" value="NZ_FPBD01000008.1"/>
</dbReference>
<evidence type="ECO:0000256" key="1">
    <source>
        <dbReference type="ARBA" id="ARBA00023015"/>
    </source>
</evidence>
<keyword evidence="3" id="KW-0804">Transcription</keyword>
<dbReference type="InterPro" id="IPR009057">
    <property type="entry name" value="Homeodomain-like_sf"/>
</dbReference>
<organism evidence="5 6">
    <name type="scientific">Pseudovibrio denitrificans</name>
    <dbReference type="NCBI Taxonomy" id="258256"/>
    <lineage>
        <taxon>Bacteria</taxon>
        <taxon>Pseudomonadati</taxon>
        <taxon>Pseudomonadota</taxon>
        <taxon>Alphaproteobacteria</taxon>
        <taxon>Hyphomicrobiales</taxon>
        <taxon>Stappiaceae</taxon>
        <taxon>Pseudovibrio</taxon>
    </lineage>
</organism>
<sequence length="314" mass="34791">MEMNRNDILSEIFTGLRISSDTYFRTHFAGDFSIAIPTEQRRIRFHLVLRGSCWLCMEGEPPVYLEEGDVALIPNGAAQMIKSDPVLPSVGLGELLTNGALRDGCLHVGEGADTTSLFCGFCQFDEELDHPILSSLPTSLRLRLQDLGSEPWLAATLKLIALEANFNGQGSSAILNRLIETIVIQSTRTLSARPSKDAQAGFIAALGDKSLSRAITEIHRAPEQNWQVTHLAEIAGMSRASFARHFIRYVGKPPMEYVRDWRLMRARSLLTDTNLSSEEIASRCGYNSLPSFSKLFKKRFGVGPGTFRRNGGRT</sequence>
<evidence type="ECO:0000256" key="2">
    <source>
        <dbReference type="ARBA" id="ARBA00023125"/>
    </source>
</evidence>
<accession>A0A1I7DE61</accession>
<evidence type="ECO:0000259" key="4">
    <source>
        <dbReference type="PROSITE" id="PS01124"/>
    </source>
</evidence>
<dbReference type="PANTHER" id="PTHR46796">
    <property type="entry name" value="HTH-TYPE TRANSCRIPTIONAL ACTIVATOR RHAS-RELATED"/>
    <property type="match status" value="1"/>
</dbReference>
<evidence type="ECO:0000256" key="3">
    <source>
        <dbReference type="ARBA" id="ARBA00023163"/>
    </source>
</evidence>
<dbReference type="InterPro" id="IPR050204">
    <property type="entry name" value="AraC_XylS_family_regulators"/>
</dbReference>
<dbReference type="SUPFAM" id="SSF46689">
    <property type="entry name" value="Homeodomain-like"/>
    <property type="match status" value="2"/>
</dbReference>
<reference evidence="6" key="1">
    <citation type="submission" date="2016-10" db="EMBL/GenBank/DDBJ databases">
        <authorList>
            <person name="Varghese N."/>
            <person name="Submissions S."/>
        </authorList>
    </citation>
    <scope>NUCLEOTIDE SEQUENCE [LARGE SCALE GENOMIC DNA]</scope>
    <source>
        <strain evidence="6">DSM 17465</strain>
    </source>
</reference>
<dbReference type="InterPro" id="IPR020449">
    <property type="entry name" value="Tscrpt_reg_AraC-type_HTH"/>
</dbReference>
<dbReference type="PANTHER" id="PTHR46796:SF7">
    <property type="entry name" value="ARAC FAMILY TRANSCRIPTIONAL REGULATOR"/>
    <property type="match status" value="1"/>
</dbReference>
<keyword evidence="6" id="KW-1185">Reference proteome</keyword>
<feature type="domain" description="HTH araC/xylS-type" evidence="4">
    <location>
        <begin position="212"/>
        <end position="310"/>
    </location>
</feature>
<proteinExistence type="predicted"/>
<dbReference type="Pfam" id="PF12833">
    <property type="entry name" value="HTH_18"/>
    <property type="match status" value="1"/>
</dbReference>
<dbReference type="GO" id="GO:0003700">
    <property type="term" value="F:DNA-binding transcription factor activity"/>
    <property type="evidence" value="ECO:0007669"/>
    <property type="project" value="InterPro"/>
</dbReference>
<name>A0A1I7DE61_9HYPH</name>
<evidence type="ECO:0000313" key="5">
    <source>
        <dbReference type="EMBL" id="SFU09927.1"/>
    </source>
</evidence>
<dbReference type="EMBL" id="FPBD01000008">
    <property type="protein sequence ID" value="SFU09927.1"/>
    <property type="molecule type" value="Genomic_DNA"/>
</dbReference>
<dbReference type="Gene3D" id="1.10.10.60">
    <property type="entry name" value="Homeodomain-like"/>
    <property type="match status" value="2"/>
</dbReference>
<dbReference type="PROSITE" id="PS01124">
    <property type="entry name" value="HTH_ARAC_FAMILY_2"/>
    <property type="match status" value="1"/>
</dbReference>
<dbReference type="Pfam" id="PF12852">
    <property type="entry name" value="Cupin_6"/>
    <property type="match status" value="1"/>
</dbReference>
<evidence type="ECO:0000313" key="6">
    <source>
        <dbReference type="Proteomes" id="UP000183371"/>
    </source>
</evidence>
<dbReference type="PRINTS" id="PR00032">
    <property type="entry name" value="HTHARAC"/>
</dbReference>
<gene>
    <name evidence="5" type="ORF">SAMN05444141_108212</name>
</gene>